<dbReference type="AlphaFoldDB" id="A0A9X9FXF7"/>
<dbReference type="Proteomes" id="UP000316123">
    <property type="component" value="Unassembled WGS sequence"/>
</dbReference>
<organism evidence="2 3">
    <name type="scientific">Pseudomonas marginalis</name>
    <name type="common">Pseudomonas panacis</name>
    <dbReference type="NCBI Taxonomy" id="298"/>
    <lineage>
        <taxon>Bacteria</taxon>
        <taxon>Pseudomonadati</taxon>
        <taxon>Pseudomonadota</taxon>
        <taxon>Gammaproteobacteria</taxon>
        <taxon>Pseudomonadales</taxon>
        <taxon>Pseudomonadaceae</taxon>
        <taxon>Pseudomonas</taxon>
    </lineage>
</organism>
<evidence type="ECO:0000259" key="1">
    <source>
        <dbReference type="Pfam" id="PF13271"/>
    </source>
</evidence>
<proteinExistence type="predicted"/>
<reference evidence="2 3" key="1">
    <citation type="submission" date="2019-06" db="EMBL/GenBank/DDBJ databases">
        <title>Pseudomonas bimorpha sp. nov. isolated from bovine raw milk and skim milk concentrate.</title>
        <authorList>
            <person name="Hofmann K."/>
            <person name="Huptas C."/>
            <person name="Doll E."/>
            <person name="Scherer S."/>
            <person name="Wenning M."/>
        </authorList>
    </citation>
    <scope>NUCLEOTIDE SEQUENCE [LARGE SCALE GENOMIC DNA]</scope>
    <source>
        <strain evidence="2 3">DSM 13124</strain>
    </source>
</reference>
<sequence length="399" mass="45601">MYREIPVAKPRIFVSSTCFDLGVIRSELRPFIVNMGYEPIMSDYADILYDPRSHTHESCIREVPSCDVLLLVLGQRFGGVATPSALEGFDFEALAKGSSSSGVLSDRTNLSITQLEVLKAVEHAIPIYAFVDEKVYHDHLVYEKNKHNATIIDQIKFPSIQKDETAKYIFEFINYLTHRVQNNSITPFARLDDIKSHLVSQWSLLFQRLLSENRTRSLELKRYQDFSERLDDLKAVVLASMSEKNLRSIAKGAIQFRHLISFVSALDMPDHQAALLSEMSWEELLLEAKIVDVQIPETTNNPFLRSRVYLVMADDTFYQCRFPGRHYENLRADWALFVRSDLDTRTAIVNALLDDPDVARSKDVFLMGETLTEYMSEKVAGTESNTKIVWTTSPAVEVR</sequence>
<comment type="caution">
    <text evidence="2">The sequence shown here is derived from an EMBL/GenBank/DDBJ whole genome shotgun (WGS) entry which is preliminary data.</text>
</comment>
<feature type="domain" description="DUF4062" evidence="1">
    <location>
        <begin position="11"/>
        <end position="84"/>
    </location>
</feature>
<evidence type="ECO:0000313" key="2">
    <source>
        <dbReference type="EMBL" id="TWR59380.1"/>
    </source>
</evidence>
<protein>
    <submittedName>
        <fullName evidence="2">DUF4062 domain-containing protein</fullName>
    </submittedName>
</protein>
<dbReference type="InterPro" id="IPR025139">
    <property type="entry name" value="DUF4062"/>
</dbReference>
<dbReference type="Pfam" id="PF13271">
    <property type="entry name" value="DUF4062"/>
    <property type="match status" value="1"/>
</dbReference>
<evidence type="ECO:0000313" key="3">
    <source>
        <dbReference type="Proteomes" id="UP000316123"/>
    </source>
</evidence>
<accession>A0A9X9FXF7</accession>
<name>A0A9X9FXF7_PSEMA</name>
<dbReference type="EMBL" id="VFEQ01000008">
    <property type="protein sequence ID" value="TWR59380.1"/>
    <property type="molecule type" value="Genomic_DNA"/>
</dbReference>
<gene>
    <name evidence="2" type="ORF">FIV41_14895</name>
</gene>
<dbReference type="OrthoDB" id="72299at2"/>